<keyword evidence="2" id="KW-0812">Transmembrane</keyword>
<dbReference type="InterPro" id="IPR036680">
    <property type="entry name" value="SPOR-like_sf"/>
</dbReference>
<feature type="region of interest" description="Disordered" evidence="1">
    <location>
        <begin position="196"/>
        <end position="220"/>
    </location>
</feature>
<dbReference type="Pfam" id="PF05036">
    <property type="entry name" value="SPOR"/>
    <property type="match status" value="1"/>
</dbReference>
<feature type="region of interest" description="Disordered" evidence="1">
    <location>
        <begin position="115"/>
        <end position="143"/>
    </location>
</feature>
<accession>A0A433SG39</accession>
<dbReference type="SUPFAM" id="SSF110997">
    <property type="entry name" value="Sporulation related repeat"/>
    <property type="match status" value="1"/>
</dbReference>
<feature type="transmembrane region" description="Helical" evidence="2">
    <location>
        <begin position="24"/>
        <end position="42"/>
    </location>
</feature>
<gene>
    <name evidence="4" type="primary">dedD</name>
    <name evidence="4" type="ORF">CUZ56_00197</name>
</gene>
<evidence type="ECO:0000256" key="1">
    <source>
        <dbReference type="SAM" id="MobiDB-lite"/>
    </source>
</evidence>
<organism evidence="4 5">
    <name type="scientific">Saezia sanguinis</name>
    <dbReference type="NCBI Taxonomy" id="1965230"/>
    <lineage>
        <taxon>Bacteria</taxon>
        <taxon>Pseudomonadati</taxon>
        <taxon>Pseudomonadota</taxon>
        <taxon>Betaproteobacteria</taxon>
        <taxon>Burkholderiales</taxon>
        <taxon>Saeziaceae</taxon>
        <taxon>Saezia</taxon>
    </lineage>
</organism>
<dbReference type="InterPro" id="IPR007730">
    <property type="entry name" value="SPOR-like_dom"/>
</dbReference>
<keyword evidence="4" id="KW-0131">Cell cycle</keyword>
<comment type="caution">
    <text evidence="4">The sequence shown here is derived from an EMBL/GenBank/DDBJ whole genome shotgun (WGS) entry which is preliminary data.</text>
</comment>
<dbReference type="PROSITE" id="PS51724">
    <property type="entry name" value="SPOR"/>
    <property type="match status" value="1"/>
</dbReference>
<keyword evidence="2" id="KW-0472">Membrane</keyword>
<dbReference type="OrthoDB" id="9181370at2"/>
<keyword evidence="2" id="KW-1133">Transmembrane helix</keyword>
<evidence type="ECO:0000259" key="3">
    <source>
        <dbReference type="PROSITE" id="PS51724"/>
    </source>
</evidence>
<evidence type="ECO:0000313" key="5">
    <source>
        <dbReference type="Proteomes" id="UP000286947"/>
    </source>
</evidence>
<sequence>MPVLKQPPSAQTIEQIRIRARRRVIGAIILVVLAVAILPWIFNSQPRPTVVDVPIEVAGQSVLEGEQVSSASPQMVSPPVMQPLDGGVVVDGASAPVAITAPETVAPITSGSIMADPTQPMDSAASTDQHQEAQGGTDLTLSDGYATRPANRPTLSSKVPADAVVASASQSGSTAVPSADAARAANILGDPAIAVTGRTPSAPATSSSTSSASSASTTLKPNDLSRSFVVQVGAYADEAKVSEVRARLTMAGYTSFAQEVQTDAGKRIRVRVGPFNGRAAADAVAEKIRAMGLPAAVLSM</sequence>
<dbReference type="GO" id="GO:0032506">
    <property type="term" value="P:cytokinetic process"/>
    <property type="evidence" value="ECO:0007669"/>
    <property type="project" value="TreeGrafter"/>
</dbReference>
<dbReference type="Proteomes" id="UP000286947">
    <property type="component" value="Unassembled WGS sequence"/>
</dbReference>
<dbReference type="GO" id="GO:0032153">
    <property type="term" value="C:cell division site"/>
    <property type="evidence" value="ECO:0007669"/>
    <property type="project" value="TreeGrafter"/>
</dbReference>
<dbReference type="GO" id="GO:0042834">
    <property type="term" value="F:peptidoglycan binding"/>
    <property type="evidence" value="ECO:0007669"/>
    <property type="project" value="InterPro"/>
</dbReference>
<name>A0A433SG39_9BURK</name>
<dbReference type="EMBL" id="PQSP01000001">
    <property type="protein sequence ID" value="RUS67721.1"/>
    <property type="molecule type" value="Genomic_DNA"/>
</dbReference>
<dbReference type="Gene3D" id="3.30.70.1070">
    <property type="entry name" value="Sporulation related repeat"/>
    <property type="match status" value="1"/>
</dbReference>
<proteinExistence type="predicted"/>
<dbReference type="AlphaFoldDB" id="A0A433SG39"/>
<evidence type="ECO:0000313" key="4">
    <source>
        <dbReference type="EMBL" id="RUS67721.1"/>
    </source>
</evidence>
<dbReference type="GO" id="GO:0030428">
    <property type="term" value="C:cell septum"/>
    <property type="evidence" value="ECO:0007669"/>
    <property type="project" value="TreeGrafter"/>
</dbReference>
<dbReference type="PANTHER" id="PTHR38687">
    <property type="entry name" value="CELL DIVISION PROTEIN DEDD-RELATED"/>
    <property type="match status" value="1"/>
</dbReference>
<feature type="domain" description="SPOR" evidence="3">
    <location>
        <begin position="222"/>
        <end position="300"/>
    </location>
</feature>
<feature type="compositionally biased region" description="Low complexity" evidence="1">
    <location>
        <begin position="199"/>
        <end position="218"/>
    </location>
</feature>
<keyword evidence="4" id="KW-0132">Cell division</keyword>
<protein>
    <submittedName>
        <fullName evidence="4">Cell division protein DedD</fullName>
    </submittedName>
</protein>
<dbReference type="PANTHER" id="PTHR38687:SF1">
    <property type="entry name" value="CELL DIVISION PROTEIN DEDD"/>
    <property type="match status" value="1"/>
</dbReference>
<keyword evidence="5" id="KW-1185">Reference proteome</keyword>
<feature type="compositionally biased region" description="Polar residues" evidence="1">
    <location>
        <begin position="120"/>
        <end position="140"/>
    </location>
</feature>
<evidence type="ECO:0000256" key="2">
    <source>
        <dbReference type="SAM" id="Phobius"/>
    </source>
</evidence>
<dbReference type="InterPro" id="IPR052521">
    <property type="entry name" value="Cell_div_SPOR-domain"/>
</dbReference>
<reference evidence="4 5" key="1">
    <citation type="submission" date="2018-01" db="EMBL/GenBank/DDBJ databases">
        <title>Saezia sanguinis gen. nov., sp. nov., in the order Burkholderiales isolated from human blood.</title>
        <authorList>
            <person name="Medina-Pascual M.J."/>
            <person name="Valdezate S."/>
            <person name="Monzon S."/>
            <person name="Cuesta I."/>
            <person name="Carrasco G."/>
            <person name="Villalon P."/>
            <person name="Saez-Nieto J.A."/>
        </authorList>
    </citation>
    <scope>NUCLEOTIDE SEQUENCE [LARGE SCALE GENOMIC DNA]</scope>
    <source>
        <strain evidence="4 5">CNM695-12</strain>
    </source>
</reference>